<evidence type="ECO:0000313" key="1">
    <source>
        <dbReference type="EMBL" id="EFM24757.1"/>
    </source>
</evidence>
<dbReference type="Proteomes" id="UP000003280">
    <property type="component" value="Unassembled WGS sequence"/>
</dbReference>
<dbReference type="AlphaFoldDB" id="E0NN84"/>
<reference evidence="1 2" key="1">
    <citation type="submission" date="2010-07" db="EMBL/GenBank/DDBJ databases">
        <authorList>
            <person name="Muzny D."/>
            <person name="Qin X."/>
            <person name="Deng J."/>
            <person name="Jiang H."/>
            <person name="Liu Y."/>
            <person name="Qu J."/>
            <person name="Song X.-Z."/>
            <person name="Zhang L."/>
            <person name="Thornton R."/>
            <person name="Coyle M."/>
            <person name="Francisco L."/>
            <person name="Jackson L."/>
            <person name="Javaid M."/>
            <person name="Korchina V."/>
            <person name="Kovar C."/>
            <person name="Mata R."/>
            <person name="Mathew T."/>
            <person name="Ngo R."/>
            <person name="Nguyen L."/>
            <person name="Nguyen N."/>
            <person name="Okwuonu G."/>
            <person name="Ongeri F."/>
            <person name="Pham C."/>
            <person name="Simmons D."/>
            <person name="Wilczek-Boney K."/>
            <person name="Hale W."/>
            <person name="Jakkamsetti A."/>
            <person name="Pham P."/>
            <person name="Ruth R."/>
            <person name="San Lucas F."/>
            <person name="Warren J."/>
            <person name="Zhang J."/>
            <person name="Zhao Z."/>
            <person name="Zhou C."/>
            <person name="Zhu D."/>
            <person name="Lee S."/>
            <person name="Bess C."/>
            <person name="Blankenburg K."/>
            <person name="Forbes L."/>
            <person name="Fu Q."/>
            <person name="Gubbala S."/>
            <person name="Hirani K."/>
            <person name="Jayaseelan J.C."/>
            <person name="Lara F."/>
            <person name="Munidasa M."/>
            <person name="Palculict T."/>
            <person name="Patil S."/>
            <person name="Pu L.-L."/>
            <person name="Saada N."/>
            <person name="Tang L."/>
            <person name="Weissenberger G."/>
            <person name="Zhu Y."/>
            <person name="Hemphill L."/>
            <person name="Shang Y."/>
            <person name="Youmans B."/>
            <person name="Ayvaz T."/>
            <person name="Ross M."/>
            <person name="Santibanez J."/>
            <person name="Aqrawi P."/>
            <person name="Gross S."/>
            <person name="Joshi V."/>
            <person name="Fowler G."/>
            <person name="Nazareth L."/>
            <person name="Reid J."/>
            <person name="Worley K."/>
            <person name="Petrosino J."/>
            <person name="Highlander S."/>
            <person name="Gibbs R."/>
        </authorList>
    </citation>
    <scope>NUCLEOTIDE SEQUENCE [LARGE SCALE GENOMIC DNA]</scope>
    <source>
        <strain evidence="1 2">ATCC BAA-1640</strain>
    </source>
</reference>
<dbReference type="HOGENOM" id="CLU_2233979_0_0_9"/>
<sequence>MLENIEKNNKIINQMYKGKELVWQLPTVMISEVNVYAGIQTLVFTTYPARCNVTVTVNDKEVANAQSSFDGNFSCGLGTPLRSEDYVTIKITKSGWRDLRNNYIV</sequence>
<comment type="caution">
    <text evidence="1">The sequence shown here is derived from an EMBL/GenBank/DDBJ whole genome shotgun (WGS) entry which is preliminary data.</text>
</comment>
<keyword evidence="2" id="KW-1185">Reference proteome</keyword>
<dbReference type="EMBL" id="AEEH01000048">
    <property type="protein sequence ID" value="EFM24757.1"/>
    <property type="molecule type" value="Genomic_DNA"/>
</dbReference>
<gene>
    <name evidence="1" type="ORF">HMPREF9225_1623</name>
</gene>
<proteinExistence type="predicted"/>
<accession>E0NN84</accession>
<name>E0NN84_9FIRM</name>
<protein>
    <submittedName>
        <fullName evidence="1">Uncharacterized protein</fullName>
    </submittedName>
</protein>
<evidence type="ECO:0000313" key="2">
    <source>
        <dbReference type="Proteomes" id="UP000003280"/>
    </source>
</evidence>
<dbReference type="RefSeq" id="WP_008902398.1">
    <property type="nucleotide sequence ID" value="NZ_GL397071.1"/>
</dbReference>
<dbReference type="STRING" id="862517.HMPREF9225_1623"/>
<organism evidence="1 2">
    <name type="scientific">Peptoniphilus duerdenii ATCC BAA-1640</name>
    <dbReference type="NCBI Taxonomy" id="862517"/>
    <lineage>
        <taxon>Bacteria</taxon>
        <taxon>Bacillati</taxon>
        <taxon>Bacillota</taxon>
        <taxon>Tissierellia</taxon>
        <taxon>Tissierellales</taxon>
        <taxon>Peptoniphilaceae</taxon>
        <taxon>Peptoniphilus</taxon>
    </lineage>
</organism>